<evidence type="ECO:0000256" key="4">
    <source>
        <dbReference type="ARBA" id="ARBA00003889"/>
    </source>
</evidence>
<dbReference type="GO" id="GO:0005524">
    <property type="term" value="F:ATP binding"/>
    <property type="evidence" value="ECO:0007669"/>
    <property type="project" value="UniProtKB-KW"/>
</dbReference>
<evidence type="ECO:0000256" key="2">
    <source>
        <dbReference type="ARBA" id="ARBA00000711"/>
    </source>
</evidence>
<name>A0A7W8GB18_9SPIR</name>
<dbReference type="RefSeq" id="WP_184661102.1">
    <property type="nucleotide sequence ID" value="NZ_JACHFQ010000008.1"/>
</dbReference>
<comment type="similarity">
    <text evidence="7">Belongs to the CobU/CobP family.</text>
</comment>
<evidence type="ECO:0000256" key="7">
    <source>
        <dbReference type="ARBA" id="ARBA00007490"/>
    </source>
</evidence>
<comment type="catalytic activity">
    <reaction evidence="2">
        <text>adenosylcob(III)inamide phosphate + GTP + H(+) = adenosylcob(III)inamide-GDP + diphosphate</text>
        <dbReference type="Rhea" id="RHEA:22712"/>
        <dbReference type="ChEBI" id="CHEBI:15378"/>
        <dbReference type="ChEBI" id="CHEBI:33019"/>
        <dbReference type="ChEBI" id="CHEBI:37565"/>
        <dbReference type="ChEBI" id="CHEBI:58502"/>
        <dbReference type="ChEBI" id="CHEBI:60487"/>
        <dbReference type="EC" id="2.7.7.62"/>
    </reaction>
</comment>
<dbReference type="EMBL" id="JACHFQ010000008">
    <property type="protein sequence ID" value="MBB5227152.1"/>
    <property type="molecule type" value="Genomic_DNA"/>
</dbReference>
<keyword evidence="11 18" id="KW-0808">Transferase</keyword>
<dbReference type="SUPFAM" id="SSF52540">
    <property type="entry name" value="P-loop containing nucleoside triphosphate hydrolases"/>
    <property type="match status" value="1"/>
</dbReference>
<keyword evidence="12" id="KW-0547">Nucleotide-binding</keyword>
<evidence type="ECO:0000256" key="3">
    <source>
        <dbReference type="ARBA" id="ARBA00001522"/>
    </source>
</evidence>
<comment type="catalytic activity">
    <reaction evidence="3">
        <text>adenosylcob(III)inamide + GTP = adenosylcob(III)inamide phosphate + GDP + H(+)</text>
        <dbReference type="Rhea" id="RHEA:15765"/>
        <dbReference type="ChEBI" id="CHEBI:2480"/>
        <dbReference type="ChEBI" id="CHEBI:15378"/>
        <dbReference type="ChEBI" id="CHEBI:37565"/>
        <dbReference type="ChEBI" id="CHEBI:58189"/>
        <dbReference type="ChEBI" id="CHEBI:58502"/>
        <dbReference type="EC" id="2.7.1.156"/>
    </reaction>
</comment>
<evidence type="ECO:0000313" key="19">
    <source>
        <dbReference type="Proteomes" id="UP000518887"/>
    </source>
</evidence>
<evidence type="ECO:0000256" key="1">
    <source>
        <dbReference type="ARBA" id="ARBA00000312"/>
    </source>
</evidence>
<dbReference type="EC" id="2.7.1.156" evidence="8"/>
<evidence type="ECO:0000256" key="16">
    <source>
        <dbReference type="ARBA" id="ARBA00029570"/>
    </source>
</evidence>
<evidence type="ECO:0000256" key="11">
    <source>
        <dbReference type="ARBA" id="ARBA00022679"/>
    </source>
</evidence>
<evidence type="ECO:0000256" key="12">
    <source>
        <dbReference type="ARBA" id="ARBA00022741"/>
    </source>
</evidence>
<comment type="pathway">
    <text evidence="5">Cofactor biosynthesis; adenosylcobalamin biosynthesis; adenosylcobalamin from cob(II)yrinate a,c-diamide: step 6/7.</text>
</comment>
<keyword evidence="10" id="KW-0169">Cobalamin biosynthesis</keyword>
<comment type="catalytic activity">
    <reaction evidence="1">
        <text>adenosylcob(III)inamide + ATP = adenosylcob(III)inamide phosphate + ADP + H(+)</text>
        <dbReference type="Rhea" id="RHEA:15769"/>
        <dbReference type="ChEBI" id="CHEBI:2480"/>
        <dbReference type="ChEBI" id="CHEBI:15378"/>
        <dbReference type="ChEBI" id="CHEBI:30616"/>
        <dbReference type="ChEBI" id="CHEBI:58502"/>
        <dbReference type="ChEBI" id="CHEBI:456216"/>
        <dbReference type="EC" id="2.7.1.156"/>
    </reaction>
</comment>
<comment type="function">
    <text evidence="4">Catalyzes ATP-dependent phosphorylation of adenosylcobinamide and addition of GMP to adenosylcobinamide phosphate.</text>
</comment>
<evidence type="ECO:0000256" key="8">
    <source>
        <dbReference type="ARBA" id="ARBA00012016"/>
    </source>
</evidence>
<proteinExistence type="inferred from homology"/>
<evidence type="ECO:0000256" key="6">
    <source>
        <dbReference type="ARBA" id="ARBA00005159"/>
    </source>
</evidence>
<dbReference type="GO" id="GO:0005525">
    <property type="term" value="F:GTP binding"/>
    <property type="evidence" value="ECO:0007669"/>
    <property type="project" value="UniProtKB-KW"/>
</dbReference>
<evidence type="ECO:0000256" key="9">
    <source>
        <dbReference type="ARBA" id="ARBA00012523"/>
    </source>
</evidence>
<evidence type="ECO:0000256" key="14">
    <source>
        <dbReference type="ARBA" id="ARBA00022840"/>
    </source>
</evidence>
<reference evidence="18 19" key="1">
    <citation type="submission" date="2020-08" db="EMBL/GenBank/DDBJ databases">
        <title>Genomic Encyclopedia of Type Strains, Phase IV (KMG-IV): sequencing the most valuable type-strain genomes for metagenomic binning, comparative biology and taxonomic classification.</title>
        <authorList>
            <person name="Goeker M."/>
        </authorList>
    </citation>
    <scope>NUCLEOTIDE SEQUENCE [LARGE SCALE GENOMIC DNA]</scope>
    <source>
        <strain evidence="18 19">DSM 103462</strain>
    </source>
</reference>
<dbReference type="Proteomes" id="UP000518887">
    <property type="component" value="Unassembled WGS sequence"/>
</dbReference>
<organism evidence="18 19">
    <name type="scientific">Treponema ruminis</name>
    <dbReference type="NCBI Taxonomy" id="744515"/>
    <lineage>
        <taxon>Bacteria</taxon>
        <taxon>Pseudomonadati</taxon>
        <taxon>Spirochaetota</taxon>
        <taxon>Spirochaetia</taxon>
        <taxon>Spirochaetales</taxon>
        <taxon>Treponemataceae</taxon>
        <taxon>Treponema</taxon>
    </lineage>
</organism>
<keyword evidence="19" id="KW-1185">Reference proteome</keyword>
<dbReference type="EC" id="2.7.7.62" evidence="9"/>
<protein>
    <recommendedName>
        <fullName evidence="16">Adenosylcobinamide kinase</fullName>
        <ecNumber evidence="8">2.7.1.156</ecNumber>
        <ecNumber evidence="9">2.7.7.62</ecNumber>
    </recommendedName>
    <alternativeName>
        <fullName evidence="17">Adenosylcobinamide-phosphate guanylyltransferase</fullName>
    </alternativeName>
</protein>
<keyword evidence="15" id="KW-0342">GTP-binding</keyword>
<evidence type="ECO:0000256" key="10">
    <source>
        <dbReference type="ARBA" id="ARBA00022573"/>
    </source>
</evidence>
<dbReference type="AlphaFoldDB" id="A0A7W8GB18"/>
<dbReference type="UniPathway" id="UPA00148">
    <property type="reaction ID" value="UER00236"/>
</dbReference>
<keyword evidence="18" id="KW-0548">Nucleotidyltransferase</keyword>
<dbReference type="PROSITE" id="PS51257">
    <property type="entry name" value="PROKAR_LIPOPROTEIN"/>
    <property type="match status" value="1"/>
</dbReference>
<dbReference type="InterPro" id="IPR027417">
    <property type="entry name" value="P-loop_NTPase"/>
</dbReference>
<comment type="pathway">
    <text evidence="6">Cofactor biosynthesis; adenosylcobalamin biosynthesis; adenosylcobalamin from cob(II)yrinate a,c-diamide: step 5/7.</text>
</comment>
<comment type="caution">
    <text evidence="18">The sequence shown here is derived from an EMBL/GenBank/DDBJ whole genome shotgun (WGS) entry which is preliminary data.</text>
</comment>
<evidence type="ECO:0000256" key="13">
    <source>
        <dbReference type="ARBA" id="ARBA00022777"/>
    </source>
</evidence>
<evidence type="ECO:0000256" key="15">
    <source>
        <dbReference type="ARBA" id="ARBA00023134"/>
    </source>
</evidence>
<dbReference type="Gene3D" id="3.40.50.300">
    <property type="entry name" value="P-loop containing nucleotide triphosphate hydrolases"/>
    <property type="match status" value="1"/>
</dbReference>
<gene>
    <name evidence="18" type="ORF">HNP76_002548</name>
</gene>
<keyword evidence="13 18" id="KW-0418">Kinase</keyword>
<dbReference type="GO" id="GO:0009236">
    <property type="term" value="P:cobalamin biosynthetic process"/>
    <property type="evidence" value="ECO:0007669"/>
    <property type="project" value="UniProtKB-UniPathway"/>
</dbReference>
<accession>A0A7W8GB18</accession>
<dbReference type="InterPro" id="IPR003203">
    <property type="entry name" value="CobU/CobP"/>
</dbReference>
<sequence>MMKGEKFAAGAAFQLPHFLLITGGCKNGKSSYAQEAACKLAENAGSAPVYFATMIPHDSEDYERIKKHRDDRKNLGFETIEIAGNFSQIVENLQPGRVILFDSLTALLANELFEGRTDFSIKKMQEDAPKILERIEKTLEKLIQKSDSVIFVSDSIFCDIKYDEITELYRKNLAKIEQFLAEKCDGVVEMKNGRAEIKNPEENGEKSSCGLKLVVGGAYQGKTAFAREKFALSDEDIFVCSEDSEPDFSKPCLSHYENYIAYCLKKKISPKTDFSDCAAGGQEKVIICDDIFCGVVPVDAFQRKLREETGLALQKIAGKAELFRVFCGKGQKI</sequence>
<dbReference type="GO" id="GO:0008820">
    <property type="term" value="F:cobinamide phosphate guanylyltransferase activity"/>
    <property type="evidence" value="ECO:0007669"/>
    <property type="project" value="UniProtKB-EC"/>
</dbReference>
<keyword evidence="14" id="KW-0067">ATP-binding</keyword>
<dbReference type="Pfam" id="PF02283">
    <property type="entry name" value="CobU"/>
    <property type="match status" value="1"/>
</dbReference>
<evidence type="ECO:0000256" key="17">
    <source>
        <dbReference type="ARBA" id="ARBA00030571"/>
    </source>
</evidence>
<evidence type="ECO:0000313" key="18">
    <source>
        <dbReference type="EMBL" id="MBB5227152.1"/>
    </source>
</evidence>
<dbReference type="PANTHER" id="PTHR34848">
    <property type="match status" value="1"/>
</dbReference>
<dbReference type="PANTHER" id="PTHR34848:SF1">
    <property type="entry name" value="BIFUNCTIONAL ADENOSYLCOBALAMIN BIOSYNTHESIS PROTEIN COBU"/>
    <property type="match status" value="1"/>
</dbReference>
<dbReference type="GO" id="GO:0043752">
    <property type="term" value="F:adenosylcobinamide kinase activity"/>
    <property type="evidence" value="ECO:0007669"/>
    <property type="project" value="UniProtKB-EC"/>
</dbReference>
<evidence type="ECO:0000256" key="5">
    <source>
        <dbReference type="ARBA" id="ARBA00004692"/>
    </source>
</evidence>